<evidence type="ECO:0000313" key="3">
    <source>
        <dbReference type="Proteomes" id="UP001430953"/>
    </source>
</evidence>
<dbReference type="EMBL" id="JADYXP020000019">
    <property type="protein sequence ID" value="KAL0105074.1"/>
    <property type="molecule type" value="Genomic_DNA"/>
</dbReference>
<proteinExistence type="predicted"/>
<dbReference type="AlphaFoldDB" id="A0AAW2ERR0"/>
<gene>
    <name evidence="2" type="ORF">PUN28_016606</name>
</gene>
<sequence>MFLIFVSVHTFHAISPFTCLCVGEVYYKSRKLFPCLS</sequence>
<protein>
    <submittedName>
        <fullName evidence="2">Uncharacterized protein</fullName>
    </submittedName>
</protein>
<comment type="caution">
    <text evidence="2">The sequence shown here is derived from an EMBL/GenBank/DDBJ whole genome shotgun (WGS) entry which is preliminary data.</text>
</comment>
<keyword evidence="1" id="KW-0732">Signal</keyword>
<accession>A0AAW2ERR0</accession>
<organism evidence="2 3">
    <name type="scientific">Cardiocondyla obscurior</name>
    <dbReference type="NCBI Taxonomy" id="286306"/>
    <lineage>
        <taxon>Eukaryota</taxon>
        <taxon>Metazoa</taxon>
        <taxon>Ecdysozoa</taxon>
        <taxon>Arthropoda</taxon>
        <taxon>Hexapoda</taxon>
        <taxon>Insecta</taxon>
        <taxon>Pterygota</taxon>
        <taxon>Neoptera</taxon>
        <taxon>Endopterygota</taxon>
        <taxon>Hymenoptera</taxon>
        <taxon>Apocrita</taxon>
        <taxon>Aculeata</taxon>
        <taxon>Formicoidea</taxon>
        <taxon>Formicidae</taxon>
        <taxon>Myrmicinae</taxon>
        <taxon>Cardiocondyla</taxon>
    </lineage>
</organism>
<name>A0AAW2ERR0_9HYME</name>
<reference evidence="2 3" key="1">
    <citation type="submission" date="2023-03" db="EMBL/GenBank/DDBJ databases">
        <title>High recombination rates correlate with genetic variation in Cardiocondyla obscurior ants.</title>
        <authorList>
            <person name="Errbii M."/>
        </authorList>
    </citation>
    <scope>NUCLEOTIDE SEQUENCE [LARGE SCALE GENOMIC DNA]</scope>
    <source>
        <strain evidence="2">Alpha-2009</strain>
        <tissue evidence="2">Whole body</tissue>
    </source>
</reference>
<keyword evidence="3" id="KW-1185">Reference proteome</keyword>
<feature type="chain" id="PRO_5043878692" evidence="1">
    <location>
        <begin position="17"/>
        <end position="37"/>
    </location>
</feature>
<feature type="signal peptide" evidence="1">
    <location>
        <begin position="1"/>
        <end position="16"/>
    </location>
</feature>
<evidence type="ECO:0000256" key="1">
    <source>
        <dbReference type="SAM" id="SignalP"/>
    </source>
</evidence>
<evidence type="ECO:0000313" key="2">
    <source>
        <dbReference type="EMBL" id="KAL0105074.1"/>
    </source>
</evidence>
<dbReference type="Proteomes" id="UP001430953">
    <property type="component" value="Unassembled WGS sequence"/>
</dbReference>